<evidence type="ECO:0000259" key="15">
    <source>
        <dbReference type="Pfam" id="PF02772"/>
    </source>
</evidence>
<dbReference type="InterPro" id="IPR022629">
    <property type="entry name" value="S-AdoMet_synt_central"/>
</dbReference>
<keyword evidence="7" id="KW-0554">One-carbon metabolism</keyword>
<dbReference type="PANTHER" id="PTHR11964">
    <property type="entry name" value="S-ADENOSYLMETHIONINE SYNTHETASE"/>
    <property type="match status" value="1"/>
</dbReference>
<evidence type="ECO:0000256" key="5">
    <source>
        <dbReference type="ARBA" id="ARBA00012828"/>
    </source>
</evidence>
<evidence type="ECO:0000256" key="3">
    <source>
        <dbReference type="ARBA" id="ARBA00005224"/>
    </source>
</evidence>
<evidence type="ECO:0000256" key="7">
    <source>
        <dbReference type="ARBA" id="ARBA00022563"/>
    </source>
</evidence>
<dbReference type="EMBL" id="CAEZWN010000077">
    <property type="protein sequence ID" value="CAB4658662.1"/>
    <property type="molecule type" value="Genomic_DNA"/>
</dbReference>
<protein>
    <recommendedName>
        <fullName evidence="5">methionine adenosyltransferase</fullName>
        <ecNumber evidence="5">2.5.1.6</ecNumber>
    </recommendedName>
</protein>
<dbReference type="Pfam" id="PF02773">
    <property type="entry name" value="S-AdoMet_synt_C"/>
    <property type="match status" value="1"/>
</dbReference>
<dbReference type="InterPro" id="IPR002133">
    <property type="entry name" value="S-AdoMet_synthetase"/>
</dbReference>
<comment type="pathway">
    <text evidence="3">Amino-acid biosynthesis; S-adenosyl-L-methionine biosynthesis; S-adenosyl-L-methionine from L-methionine: step 1/1.</text>
</comment>
<keyword evidence="10" id="KW-0547">Nucleotide-binding</keyword>
<evidence type="ECO:0000256" key="4">
    <source>
        <dbReference type="ARBA" id="ARBA00009685"/>
    </source>
</evidence>
<gene>
    <name evidence="17" type="ORF">UFOPK2252_00793</name>
</gene>
<dbReference type="GO" id="GO:0006730">
    <property type="term" value="P:one-carbon metabolic process"/>
    <property type="evidence" value="ECO:0007669"/>
    <property type="project" value="UniProtKB-KW"/>
</dbReference>
<evidence type="ECO:0000256" key="11">
    <source>
        <dbReference type="ARBA" id="ARBA00022840"/>
    </source>
</evidence>
<dbReference type="FunFam" id="3.30.300.10:FF:000006">
    <property type="entry name" value="S-adenosylmethionine synthase"/>
    <property type="match status" value="1"/>
</dbReference>
<evidence type="ECO:0000256" key="13">
    <source>
        <dbReference type="ARBA" id="ARBA00022958"/>
    </source>
</evidence>
<evidence type="ECO:0000259" key="16">
    <source>
        <dbReference type="Pfam" id="PF02773"/>
    </source>
</evidence>
<dbReference type="NCBIfam" id="TIGR01034">
    <property type="entry name" value="metK"/>
    <property type="match status" value="1"/>
</dbReference>
<dbReference type="HAMAP" id="MF_00086">
    <property type="entry name" value="S_AdoMet_synth1"/>
    <property type="match status" value="1"/>
</dbReference>
<proteinExistence type="inferred from homology"/>
<dbReference type="Pfam" id="PF02772">
    <property type="entry name" value="S-AdoMet_synt_M"/>
    <property type="match status" value="1"/>
</dbReference>
<feature type="domain" description="S-adenosylmethionine synthetase N-terminal" evidence="14">
    <location>
        <begin position="4"/>
        <end position="100"/>
    </location>
</feature>
<dbReference type="GO" id="GO:0004478">
    <property type="term" value="F:methionine adenosyltransferase activity"/>
    <property type="evidence" value="ECO:0007669"/>
    <property type="project" value="UniProtKB-EC"/>
</dbReference>
<dbReference type="EC" id="2.5.1.6" evidence="5"/>
<dbReference type="UniPathway" id="UPA00315">
    <property type="reaction ID" value="UER00080"/>
</dbReference>
<evidence type="ECO:0000256" key="6">
    <source>
        <dbReference type="ARBA" id="ARBA00022490"/>
    </source>
</evidence>
<evidence type="ECO:0000256" key="12">
    <source>
        <dbReference type="ARBA" id="ARBA00022842"/>
    </source>
</evidence>
<dbReference type="Pfam" id="PF00438">
    <property type="entry name" value="S-AdoMet_synt_N"/>
    <property type="match status" value="1"/>
</dbReference>
<dbReference type="PROSITE" id="PS00376">
    <property type="entry name" value="ADOMET_SYNTHASE_1"/>
    <property type="match status" value="1"/>
</dbReference>
<dbReference type="SUPFAM" id="SSF55973">
    <property type="entry name" value="S-adenosylmethionine synthetase"/>
    <property type="match status" value="3"/>
</dbReference>
<feature type="domain" description="S-adenosylmethionine synthetase central" evidence="15">
    <location>
        <begin position="125"/>
        <end position="243"/>
    </location>
</feature>
<keyword evidence="13" id="KW-0630">Potassium</keyword>
<feature type="domain" description="S-adenosylmethionine synthetase C-terminal" evidence="16">
    <location>
        <begin position="245"/>
        <end position="384"/>
    </location>
</feature>
<evidence type="ECO:0000256" key="10">
    <source>
        <dbReference type="ARBA" id="ARBA00022741"/>
    </source>
</evidence>
<reference evidence="17" key="1">
    <citation type="submission" date="2020-05" db="EMBL/GenBank/DDBJ databases">
        <authorList>
            <person name="Chiriac C."/>
            <person name="Salcher M."/>
            <person name="Ghai R."/>
            <person name="Kavagutti S V."/>
        </authorList>
    </citation>
    <scope>NUCLEOTIDE SEQUENCE</scope>
</reference>
<dbReference type="InterPro" id="IPR022636">
    <property type="entry name" value="S-AdoMet_synthetase_sfam"/>
</dbReference>
<keyword evidence="9" id="KW-0479">Metal-binding</keyword>
<evidence type="ECO:0000256" key="8">
    <source>
        <dbReference type="ARBA" id="ARBA00022679"/>
    </source>
</evidence>
<dbReference type="AlphaFoldDB" id="A0A6J6LAP3"/>
<dbReference type="CDD" id="cd18079">
    <property type="entry name" value="S-AdoMet_synt"/>
    <property type="match status" value="1"/>
</dbReference>
<dbReference type="Gene3D" id="3.30.300.10">
    <property type="match status" value="3"/>
</dbReference>
<evidence type="ECO:0000256" key="9">
    <source>
        <dbReference type="ARBA" id="ARBA00022723"/>
    </source>
</evidence>
<dbReference type="GO" id="GO:0046872">
    <property type="term" value="F:metal ion binding"/>
    <property type="evidence" value="ECO:0007669"/>
    <property type="project" value="UniProtKB-KW"/>
</dbReference>
<comment type="cofactor">
    <cofactor evidence="1">
        <name>Mg(2+)</name>
        <dbReference type="ChEBI" id="CHEBI:18420"/>
    </cofactor>
</comment>
<dbReference type="PROSITE" id="PS00377">
    <property type="entry name" value="ADOMET_SYNTHASE_2"/>
    <property type="match status" value="1"/>
</dbReference>
<keyword evidence="8" id="KW-0808">Transferase</keyword>
<keyword evidence="12" id="KW-0460">Magnesium</keyword>
<dbReference type="InterPro" id="IPR022630">
    <property type="entry name" value="S-AdoMet_synt_C"/>
</dbReference>
<dbReference type="PIRSF" id="PIRSF000497">
    <property type="entry name" value="MAT"/>
    <property type="match status" value="1"/>
</dbReference>
<organism evidence="17">
    <name type="scientific">freshwater metagenome</name>
    <dbReference type="NCBI Taxonomy" id="449393"/>
    <lineage>
        <taxon>unclassified sequences</taxon>
        <taxon>metagenomes</taxon>
        <taxon>ecological metagenomes</taxon>
    </lineage>
</organism>
<dbReference type="InterPro" id="IPR022628">
    <property type="entry name" value="S-AdoMet_synt_N"/>
</dbReference>
<name>A0A6J6LAP3_9ZZZZ</name>
<keyword evidence="6" id="KW-0963">Cytoplasm</keyword>
<dbReference type="InterPro" id="IPR022631">
    <property type="entry name" value="ADOMET_SYNTHASE_CS"/>
</dbReference>
<dbReference type="GO" id="GO:0006556">
    <property type="term" value="P:S-adenosylmethionine biosynthetic process"/>
    <property type="evidence" value="ECO:0007669"/>
    <property type="project" value="UniProtKB-UniPathway"/>
</dbReference>
<evidence type="ECO:0000259" key="14">
    <source>
        <dbReference type="Pfam" id="PF00438"/>
    </source>
</evidence>
<evidence type="ECO:0000313" key="17">
    <source>
        <dbReference type="EMBL" id="CAB4658662.1"/>
    </source>
</evidence>
<dbReference type="GO" id="GO:0005524">
    <property type="term" value="F:ATP binding"/>
    <property type="evidence" value="ECO:0007669"/>
    <property type="project" value="UniProtKB-KW"/>
</dbReference>
<evidence type="ECO:0000256" key="1">
    <source>
        <dbReference type="ARBA" id="ARBA00001946"/>
    </source>
</evidence>
<accession>A0A6J6LAP3</accession>
<evidence type="ECO:0000256" key="2">
    <source>
        <dbReference type="ARBA" id="ARBA00001958"/>
    </source>
</evidence>
<comment type="cofactor">
    <cofactor evidence="2">
        <name>K(+)</name>
        <dbReference type="ChEBI" id="CHEBI:29103"/>
    </cofactor>
</comment>
<keyword evidence="11" id="KW-0067">ATP-binding</keyword>
<comment type="similarity">
    <text evidence="4">Belongs to the AdoMet synthase family.</text>
</comment>
<sequence>MKNRLFTSESVTEGHPDKIADQISDAILDSLLSQDAKSRVAVETLITTGQVHVAGEVTTNGYADVMNIVRDTVLEIGYDSSDKGFDGNSCGVSISIGQQSQDIAQGVDDAVENRLDSSVDPLDLQGAGDQGLMFGYACNDTAELMPLPISLAHKLAQQLTKVRKDGTLAYLRPDGKTQVTIEYQGDKAVALNTVVISSQHAADIDLEKKLAPEIRKFVIEPLLENLDIDTKKVRVLINPTGRFVIGGPMGDAGLTGRKIIVDTYGGMARHGGGAFSGKDPSKVDRSAAYAMRWVAKNVVAAGLADRCEVQVAYAIGKAQPVGLFIETFGTEKYDLEKISAAVDEVFDLRPAAIIRDLDLLKPIYSKTAAYGHFGRELATFTWEKTDRAQALKSLVK</sequence>